<evidence type="ECO:0000256" key="1">
    <source>
        <dbReference type="ARBA" id="ARBA00022737"/>
    </source>
</evidence>
<feature type="domain" description="EF-hand" evidence="8">
    <location>
        <begin position="43"/>
        <end position="78"/>
    </location>
</feature>
<name>A0A8W8I941_MAGGI</name>
<keyword evidence="5" id="KW-0514">Muscle protein</keyword>
<dbReference type="GO" id="GO:0005509">
    <property type="term" value="F:calcium ion binding"/>
    <property type="evidence" value="ECO:0007669"/>
    <property type="project" value="InterPro"/>
</dbReference>
<dbReference type="Proteomes" id="UP000005408">
    <property type="component" value="Unassembled WGS sequence"/>
</dbReference>
<protein>
    <recommendedName>
        <fullName evidence="7">Sulfhydryl light chain</fullName>
    </recommendedName>
</protein>
<dbReference type="PROSITE" id="PS00018">
    <property type="entry name" value="EF_HAND_1"/>
    <property type="match status" value="4"/>
</dbReference>
<dbReference type="SUPFAM" id="SSF47473">
    <property type="entry name" value="EF-hand"/>
    <property type="match status" value="1"/>
</dbReference>
<dbReference type="Gene3D" id="1.10.238.10">
    <property type="entry name" value="EF-hand"/>
    <property type="match status" value="3"/>
</dbReference>
<evidence type="ECO:0000256" key="3">
    <source>
        <dbReference type="ARBA" id="ARBA00023123"/>
    </source>
</evidence>
<accession>A0A8W8I941</accession>
<keyword evidence="2" id="KW-0106">Calcium</keyword>
<evidence type="ECO:0000313" key="10">
    <source>
        <dbReference type="Proteomes" id="UP000005408"/>
    </source>
</evidence>
<evidence type="ECO:0000313" key="9">
    <source>
        <dbReference type="EnsemblMetazoa" id="G12972.2:cds"/>
    </source>
</evidence>
<dbReference type="PANTHER" id="PTHR23048">
    <property type="entry name" value="MYOSIN LIGHT CHAIN 1, 3"/>
    <property type="match status" value="1"/>
</dbReference>
<evidence type="ECO:0000256" key="5">
    <source>
        <dbReference type="ARBA" id="ARBA00023179"/>
    </source>
</evidence>
<feature type="domain" description="EF-hand" evidence="8">
    <location>
        <begin position="81"/>
        <end position="116"/>
    </location>
</feature>
<dbReference type="GO" id="GO:0016460">
    <property type="term" value="C:myosin II complex"/>
    <property type="evidence" value="ECO:0007669"/>
    <property type="project" value="TreeGrafter"/>
</dbReference>
<dbReference type="InterPro" id="IPR018247">
    <property type="entry name" value="EF_Hand_1_Ca_BS"/>
</dbReference>
<dbReference type="EnsemblMetazoa" id="G12972.2">
    <property type="protein sequence ID" value="G12972.2:cds"/>
    <property type="gene ID" value="G12972"/>
</dbReference>
<feature type="domain" description="EF-hand" evidence="8">
    <location>
        <begin position="7"/>
        <end position="42"/>
    </location>
</feature>
<evidence type="ECO:0000256" key="4">
    <source>
        <dbReference type="ARBA" id="ARBA00023175"/>
    </source>
</evidence>
<proteinExistence type="predicted"/>
<organism evidence="9 10">
    <name type="scientific">Magallana gigas</name>
    <name type="common">Pacific oyster</name>
    <name type="synonym">Crassostrea gigas</name>
    <dbReference type="NCBI Taxonomy" id="29159"/>
    <lineage>
        <taxon>Eukaryota</taxon>
        <taxon>Metazoa</taxon>
        <taxon>Spiralia</taxon>
        <taxon>Lophotrochozoa</taxon>
        <taxon>Mollusca</taxon>
        <taxon>Bivalvia</taxon>
        <taxon>Autobranchia</taxon>
        <taxon>Pteriomorphia</taxon>
        <taxon>Ostreida</taxon>
        <taxon>Ostreoidea</taxon>
        <taxon>Ostreidae</taxon>
        <taxon>Magallana</taxon>
    </lineage>
</organism>
<evidence type="ECO:0000256" key="6">
    <source>
        <dbReference type="ARBA" id="ARBA00049593"/>
    </source>
</evidence>
<reference evidence="9" key="1">
    <citation type="submission" date="2022-08" db="UniProtKB">
        <authorList>
            <consortium name="EnsemblMetazoa"/>
        </authorList>
    </citation>
    <scope>IDENTIFICATION</scope>
    <source>
        <strain evidence="9">05x7-T-G4-1.051#20</strain>
    </source>
</reference>
<dbReference type="InterPro" id="IPR011992">
    <property type="entry name" value="EF-hand-dom_pair"/>
</dbReference>
<dbReference type="Pfam" id="PF13499">
    <property type="entry name" value="EF-hand_7"/>
    <property type="match status" value="2"/>
</dbReference>
<evidence type="ECO:0000259" key="8">
    <source>
        <dbReference type="PROSITE" id="PS50222"/>
    </source>
</evidence>
<keyword evidence="3" id="KW-0518">Myosin</keyword>
<keyword evidence="4" id="KW-0505">Motor protein</keyword>
<sequence length="148" mass="16916">MCEITDSQREDIKSAFNLFDKDNSGFIDAAELKTVLQTLKQNPTDKDVEDMIAELDKNGNKKIEYDEFEKFMADKFKSPDEAEEEMRNAFKIFDKDGSGKIDAKELRHAMKSLGETMTDGEVDEMIKAADQDSDGKVDYSEFVKIMMK</sequence>
<comment type="function">
    <text evidence="6">In molluscan muscle, calcium regulation is associated with myosin rather than with actin. Muscle myosin contains two types of light chains: the catalytic light chain, essential for ATPase activity, and the regulatory light chain, a calcium-binding protein responsible for Ca(2+) dependent binding and Ca(2+) dependent Mg-ATPase activity.</text>
</comment>
<dbReference type="FunFam" id="1.10.238.10:FF:000003">
    <property type="entry name" value="Calmodulin A"/>
    <property type="match status" value="1"/>
</dbReference>
<dbReference type="InterPro" id="IPR050230">
    <property type="entry name" value="CALM/Myosin/TropC-like"/>
</dbReference>
<keyword evidence="1" id="KW-0677">Repeat</keyword>
<dbReference type="PROSITE" id="PS50222">
    <property type="entry name" value="EF_HAND_2"/>
    <property type="match status" value="4"/>
</dbReference>
<dbReference type="EnsemblMetazoa" id="G12972.1">
    <property type="protein sequence ID" value="G12972.1:cds"/>
    <property type="gene ID" value="G12972"/>
</dbReference>
<dbReference type="SMART" id="SM00054">
    <property type="entry name" value="EFh"/>
    <property type="match status" value="4"/>
</dbReference>
<evidence type="ECO:0000256" key="7">
    <source>
        <dbReference type="ARBA" id="ARBA00078496"/>
    </source>
</evidence>
<keyword evidence="10" id="KW-1185">Reference proteome</keyword>
<dbReference type="AlphaFoldDB" id="A0A8W8I941"/>
<feature type="domain" description="EF-hand" evidence="8">
    <location>
        <begin position="117"/>
        <end position="148"/>
    </location>
</feature>
<dbReference type="InterPro" id="IPR002048">
    <property type="entry name" value="EF_hand_dom"/>
</dbReference>
<evidence type="ECO:0000256" key="2">
    <source>
        <dbReference type="ARBA" id="ARBA00022837"/>
    </source>
</evidence>
<dbReference type="PANTHER" id="PTHR23048:SF0">
    <property type="entry name" value="CALMODULIN LIKE 3"/>
    <property type="match status" value="1"/>
</dbReference>